<organism evidence="2 3">
    <name type="scientific">Nitrososphaera gargensis (strain Ga9.2)</name>
    <dbReference type="NCBI Taxonomy" id="1237085"/>
    <lineage>
        <taxon>Archaea</taxon>
        <taxon>Nitrososphaerota</taxon>
        <taxon>Nitrososphaeria</taxon>
        <taxon>Nitrososphaerales</taxon>
        <taxon>Nitrososphaeraceae</taxon>
        <taxon>Nitrososphaera</taxon>
    </lineage>
</organism>
<dbReference type="STRING" id="1237085.Ngar_c15440"/>
<dbReference type="AlphaFoldDB" id="K0IHQ5"/>
<proteinExistence type="predicted"/>
<dbReference type="EMBL" id="CP002408">
    <property type="protein sequence ID" value="AFU58478.1"/>
    <property type="molecule type" value="Genomic_DNA"/>
</dbReference>
<keyword evidence="1" id="KW-0472">Membrane</keyword>
<evidence type="ECO:0000313" key="2">
    <source>
        <dbReference type="EMBL" id="AFU58478.1"/>
    </source>
</evidence>
<feature type="transmembrane region" description="Helical" evidence="1">
    <location>
        <begin position="65"/>
        <end position="88"/>
    </location>
</feature>
<dbReference type="InterPro" id="IPR018511">
    <property type="entry name" value="Hemolysin-typ_Ca-bd_CS"/>
</dbReference>
<dbReference type="KEGG" id="nga:Ngar_c15440"/>
<dbReference type="InParanoid" id="K0IHQ5"/>
<keyword evidence="1" id="KW-0812">Transmembrane</keyword>
<dbReference type="Pfam" id="PF00353">
    <property type="entry name" value="HemolysinCabind"/>
    <property type="match status" value="2"/>
</dbReference>
<dbReference type="PROSITE" id="PS00330">
    <property type="entry name" value="HEMOLYSIN_CALCIUM"/>
    <property type="match status" value="1"/>
</dbReference>
<dbReference type="InterPro" id="IPR011049">
    <property type="entry name" value="Serralysin-like_metalloprot_C"/>
</dbReference>
<evidence type="ECO:0000313" key="3">
    <source>
        <dbReference type="Proteomes" id="UP000008037"/>
    </source>
</evidence>
<name>K0IHQ5_NITGG</name>
<keyword evidence="3" id="KW-1185">Reference proteome</keyword>
<dbReference type="PRINTS" id="PR00313">
    <property type="entry name" value="CABNDNGRPT"/>
</dbReference>
<protein>
    <submittedName>
        <fullName evidence="2">Hemolysin-type calcium-binding region signature-protein</fullName>
    </submittedName>
</protein>
<dbReference type="InterPro" id="IPR001343">
    <property type="entry name" value="Hemolysn_Ca-bd"/>
</dbReference>
<dbReference type="HOGENOM" id="CLU_1551871_0_0_2"/>
<dbReference type="GO" id="GO:0005509">
    <property type="term" value="F:calcium ion binding"/>
    <property type="evidence" value="ECO:0007669"/>
    <property type="project" value="InterPro"/>
</dbReference>
<dbReference type="SUPFAM" id="SSF51120">
    <property type="entry name" value="beta-Roll"/>
    <property type="match status" value="1"/>
</dbReference>
<keyword evidence="1" id="KW-1133">Transmembrane helix</keyword>
<evidence type="ECO:0000256" key="1">
    <source>
        <dbReference type="SAM" id="Phobius"/>
    </source>
</evidence>
<sequence>MPKNMIAVAEIQSDKREKIVCNLSLRFNCIFWWQTRYCVNIQSVTAFPNDLTLDKKQSIMGLNNYLPTLAPLALAALLVLPLMAAFAATISGTPDNNVIKGTPYRDTIYGYGSSDKLYGGIGDDDLYGGSGNDYMHDMSGYDTDNLYGGSGADIIKCKGYQCNVHGDSGNDL</sequence>
<accession>K0IHQ5</accession>
<dbReference type="Proteomes" id="UP000008037">
    <property type="component" value="Chromosome"/>
</dbReference>
<dbReference type="Gene3D" id="2.150.10.10">
    <property type="entry name" value="Serralysin-like metalloprotease, C-terminal"/>
    <property type="match status" value="1"/>
</dbReference>
<gene>
    <name evidence="2" type="ordered locus">Ngar_c15440</name>
</gene>
<reference evidence="2 3" key="1">
    <citation type="journal article" date="2012" name="Environ. Microbiol.">
        <title>The genome of the ammonia-oxidizing Candidatus Nitrososphaera gargensis: insights into metabolic versatility and environmental adaptations.</title>
        <authorList>
            <person name="Spang A."/>
            <person name="Poehlein A."/>
            <person name="Offre P."/>
            <person name="Zumbragel S."/>
            <person name="Haider S."/>
            <person name="Rychlik N."/>
            <person name="Nowka B."/>
            <person name="Schmeisser C."/>
            <person name="Lebedeva E.V."/>
            <person name="Rattei T."/>
            <person name="Bohm C."/>
            <person name="Schmid M."/>
            <person name="Galushko A."/>
            <person name="Hatzenpichler R."/>
            <person name="Weinmaier T."/>
            <person name="Daniel R."/>
            <person name="Schleper C."/>
            <person name="Spieck E."/>
            <person name="Streit W."/>
            <person name="Wagner M."/>
        </authorList>
    </citation>
    <scope>NUCLEOTIDE SEQUENCE [LARGE SCALE GENOMIC DNA]</scope>
    <source>
        <strain evidence="3">Ga9.2</strain>
    </source>
</reference>
<dbReference type="BioCyc" id="CNIT1237085:G1324-1542-MONOMER"/>